<gene>
    <name evidence="15" type="ORF">GCK72_025607</name>
</gene>
<comment type="caution">
    <text evidence="15">The sequence shown here is derived from an EMBL/GenBank/DDBJ whole genome shotgun (WGS) entry which is preliminary data.</text>
</comment>
<evidence type="ECO:0000256" key="12">
    <source>
        <dbReference type="ARBA" id="ARBA00023128"/>
    </source>
</evidence>
<dbReference type="PANTHER" id="PTHR33904:SF1">
    <property type="entry name" value="ESSENTIAL MCU REGULATOR, MITOCHONDRIAL"/>
    <property type="match status" value="1"/>
</dbReference>
<dbReference type="EMBL" id="WUAV01000006">
    <property type="protein sequence ID" value="KAF1749140.1"/>
    <property type="molecule type" value="Genomic_DNA"/>
</dbReference>
<evidence type="ECO:0000256" key="4">
    <source>
        <dbReference type="ARBA" id="ARBA00022448"/>
    </source>
</evidence>
<dbReference type="Proteomes" id="UP000483820">
    <property type="component" value="Chromosome X"/>
</dbReference>
<keyword evidence="7 14" id="KW-0999">Mitochondrion inner membrane</keyword>
<comment type="subunit">
    <text evidence="14">Component of the uniplex complex. Interacts (via the transmembrane region) with MCU (via the first transmembrane region); the interaction is direct.</text>
</comment>
<keyword evidence="10" id="KW-1133">Transmembrane helix</keyword>
<evidence type="ECO:0000256" key="11">
    <source>
        <dbReference type="ARBA" id="ARBA00023065"/>
    </source>
</evidence>
<accession>A0A6A5G2F6</accession>
<dbReference type="PANTHER" id="PTHR33904">
    <property type="entry name" value="ESSENTIAL MCU REGULATOR, MITOCHONDRIAL"/>
    <property type="match status" value="1"/>
</dbReference>
<evidence type="ECO:0000256" key="10">
    <source>
        <dbReference type="ARBA" id="ARBA00022989"/>
    </source>
</evidence>
<protein>
    <recommendedName>
        <fullName evidence="3 14">Essential MCU regulator, mitochondrial</fullName>
    </recommendedName>
    <alternativeName>
        <fullName evidence="14">Single-pass membrane protein with aspartate-rich tail 1, mitochondrial</fullName>
    </alternativeName>
</protein>
<keyword evidence="6" id="KW-0812">Transmembrane</keyword>
<dbReference type="CTD" id="9807930"/>
<keyword evidence="4 14" id="KW-0813">Transport</keyword>
<reference evidence="15 16" key="1">
    <citation type="submission" date="2019-12" db="EMBL/GenBank/DDBJ databases">
        <title>Chromosome-level assembly of the Caenorhabditis remanei genome.</title>
        <authorList>
            <person name="Teterina A.A."/>
            <person name="Willis J.H."/>
            <person name="Phillips P.C."/>
        </authorList>
    </citation>
    <scope>NUCLEOTIDE SEQUENCE [LARGE SCALE GENOMIC DNA]</scope>
    <source>
        <strain evidence="15 16">PX506</strain>
        <tissue evidence="15">Whole organism</tissue>
    </source>
</reference>
<keyword evidence="13" id="KW-0472">Membrane</keyword>
<evidence type="ECO:0000256" key="7">
    <source>
        <dbReference type="ARBA" id="ARBA00022792"/>
    </source>
</evidence>
<evidence type="ECO:0000256" key="6">
    <source>
        <dbReference type="ARBA" id="ARBA00022692"/>
    </source>
</evidence>
<evidence type="ECO:0000313" key="15">
    <source>
        <dbReference type="EMBL" id="KAF1749140.1"/>
    </source>
</evidence>
<keyword evidence="8 14" id="KW-0106">Calcium</keyword>
<dbReference type="Pfam" id="PF10161">
    <property type="entry name" value="DDDD"/>
    <property type="match status" value="1"/>
</dbReference>
<comment type="subcellular location">
    <subcellularLocation>
        <location evidence="1 14">Mitochondrion inner membrane</location>
        <topology evidence="1 14">Single-pass membrane protein</topology>
    </subcellularLocation>
</comment>
<dbReference type="AlphaFoldDB" id="A0A6A5G2F6"/>
<evidence type="ECO:0000256" key="9">
    <source>
        <dbReference type="ARBA" id="ARBA00022946"/>
    </source>
</evidence>
<comment type="similarity">
    <text evidence="2 14">Belongs to the SMDT1/EMRE family.</text>
</comment>
<keyword evidence="11 14" id="KW-0406">Ion transport</keyword>
<evidence type="ECO:0000256" key="1">
    <source>
        <dbReference type="ARBA" id="ARBA00004434"/>
    </source>
</evidence>
<dbReference type="GO" id="GO:0051560">
    <property type="term" value="P:mitochondrial calcium ion homeostasis"/>
    <property type="evidence" value="ECO:0007669"/>
    <property type="project" value="UniProtKB-UniRule"/>
</dbReference>
<evidence type="ECO:0000256" key="3">
    <source>
        <dbReference type="ARBA" id="ARBA00022180"/>
    </source>
</evidence>
<evidence type="ECO:0000256" key="13">
    <source>
        <dbReference type="ARBA" id="ARBA00023136"/>
    </source>
</evidence>
<evidence type="ECO:0000313" key="16">
    <source>
        <dbReference type="Proteomes" id="UP000483820"/>
    </source>
</evidence>
<dbReference type="KEGG" id="crq:GCK72_025607"/>
<dbReference type="GO" id="GO:0036444">
    <property type="term" value="P:calcium import into the mitochondrion"/>
    <property type="evidence" value="ECO:0007669"/>
    <property type="project" value="UniProtKB-UniRule"/>
</dbReference>
<organism evidence="15 16">
    <name type="scientific">Caenorhabditis remanei</name>
    <name type="common">Caenorhabditis vulgaris</name>
    <dbReference type="NCBI Taxonomy" id="31234"/>
    <lineage>
        <taxon>Eukaryota</taxon>
        <taxon>Metazoa</taxon>
        <taxon>Ecdysozoa</taxon>
        <taxon>Nematoda</taxon>
        <taxon>Chromadorea</taxon>
        <taxon>Rhabditida</taxon>
        <taxon>Rhabditina</taxon>
        <taxon>Rhabditomorpha</taxon>
        <taxon>Rhabditoidea</taxon>
        <taxon>Rhabditidae</taxon>
        <taxon>Peloderinae</taxon>
        <taxon>Caenorhabditis</taxon>
    </lineage>
</organism>
<dbReference type="RefSeq" id="XP_003106224.2">
    <property type="nucleotide sequence ID" value="XM_003106176.2"/>
</dbReference>
<evidence type="ECO:0000256" key="2">
    <source>
        <dbReference type="ARBA" id="ARBA00008958"/>
    </source>
</evidence>
<proteinExistence type="inferred from homology"/>
<evidence type="ECO:0000256" key="5">
    <source>
        <dbReference type="ARBA" id="ARBA00022568"/>
    </source>
</evidence>
<keyword evidence="9 14" id="KW-0809">Transit peptide</keyword>
<dbReference type="GO" id="GO:1990246">
    <property type="term" value="C:uniplex complex"/>
    <property type="evidence" value="ECO:0007669"/>
    <property type="project" value="UniProtKB-UniRule"/>
</dbReference>
<keyword evidence="12 14" id="KW-0496">Mitochondrion</keyword>
<evidence type="ECO:0000256" key="14">
    <source>
        <dbReference type="RuleBase" id="RU369077"/>
    </source>
</evidence>
<evidence type="ECO:0000256" key="8">
    <source>
        <dbReference type="ARBA" id="ARBA00022837"/>
    </source>
</evidence>
<comment type="function">
    <text evidence="14">Essential regulatory subunit of the mitochondrial calcium uniporter complex (uniplex), a complex that mediates calcium uptake into mitochondria.</text>
</comment>
<dbReference type="InterPro" id="IPR018782">
    <property type="entry name" value="MCU_reg"/>
</dbReference>
<name>A0A6A5G2F6_CAERE</name>
<sequence length="105" mass="11405">MATKVSVQNVFRAFLNYAINSIPTQTGISVTSAAPGSVGQRPFTNKTGVIKVRLKLQVFHFKLLEFSASFCPSQLVALGGLIAHKGASYLEENEIFVPTDEDDDD</sequence>
<keyword evidence="5 14" id="KW-0109">Calcium transport</keyword>
<dbReference type="GeneID" id="9807930"/>